<dbReference type="EMBL" id="BK016006">
    <property type="protein sequence ID" value="DAF89302.1"/>
    <property type="molecule type" value="Genomic_DNA"/>
</dbReference>
<reference evidence="2" key="1">
    <citation type="journal article" date="2021" name="Proc. Natl. Acad. Sci. U.S.A.">
        <title>A Catalog of Tens of Thousands of Viruses from Human Metagenomes Reveals Hidden Associations with Chronic Diseases.</title>
        <authorList>
            <person name="Tisza M.J."/>
            <person name="Buck C.B."/>
        </authorList>
    </citation>
    <scope>NUCLEOTIDE SEQUENCE</scope>
    <source>
        <strain evidence="2">CtZDN4</strain>
    </source>
</reference>
<feature type="region of interest" description="Disordered" evidence="1">
    <location>
        <begin position="27"/>
        <end position="57"/>
    </location>
</feature>
<evidence type="ECO:0000256" key="1">
    <source>
        <dbReference type="SAM" id="MobiDB-lite"/>
    </source>
</evidence>
<sequence>MTINDILALGKMGFTAQQVQQMLSLERAQQGQPITAPAQSAAPASAPAAQQPVAPDPMAAMAQQIADLTAAINAKSVPTAGTVGNPAPVTSVEDIILGLVQPAEAPASPDFNAVK</sequence>
<organism evidence="2">
    <name type="scientific">Podoviridae sp. ctZDN4</name>
    <dbReference type="NCBI Taxonomy" id="2825258"/>
    <lineage>
        <taxon>Viruses</taxon>
        <taxon>Duplodnaviria</taxon>
        <taxon>Heunggongvirae</taxon>
        <taxon>Uroviricota</taxon>
        <taxon>Caudoviricetes</taxon>
    </lineage>
</organism>
<protein>
    <submittedName>
        <fullName evidence="2">Uncharacterized protein</fullName>
    </submittedName>
</protein>
<proteinExistence type="predicted"/>
<evidence type="ECO:0000313" key="2">
    <source>
        <dbReference type="EMBL" id="DAF89302.1"/>
    </source>
</evidence>
<name>A0A8S5U4H5_9CAUD</name>
<accession>A0A8S5U4H5</accession>
<feature type="compositionally biased region" description="Low complexity" evidence="1">
    <location>
        <begin position="32"/>
        <end position="57"/>
    </location>
</feature>